<organism evidence="1 2">
    <name type="scientific">Patiriisocius hiemis</name>
    <dbReference type="NCBI Taxonomy" id="3075604"/>
    <lineage>
        <taxon>Bacteria</taxon>
        <taxon>Pseudomonadati</taxon>
        <taxon>Bacteroidota</taxon>
        <taxon>Flavobacteriia</taxon>
        <taxon>Flavobacteriales</taxon>
        <taxon>Flavobacteriaceae</taxon>
        <taxon>Patiriisocius</taxon>
    </lineage>
</organism>
<sequence>MDKLKAAKLHGDELVLVTGSLAKRYNGCLAMLGVKETKLTSFSIDAMGWSPEIAEEKNDNFYLNIGEANANAIIISPDQEARPVHMPFHSFDRDVMRTVFVAYKREIKDITKDSGICVLLDQNIDAYYDPLDLLRYKKIELSFKLLNDIDKTQAEQLQLIKEFNKDNNFINTKLHKQLLDSAKTYGDLRKRKLQLEPLTLNISSFYTKAFGGVFILRDFVKDVLVFESKETFNKAIKDAVHDVVLYHIEHDELLETLTDYFIISKDFKKTSKTKRYQRIKNHLFTRHLKDTEHPLKEILDSPFLFKKYLNTLDTETQKQISCVEQYFQRVIVERDLQFTTVVNKTYFKALHQPHSSLTEEQKELIWKLLSKVMPVDPLHLYWFDKDKFYETYVSWRPSYQEWVINCILDNNKNFSV</sequence>
<gene>
    <name evidence="1" type="ORF">RM538_07340</name>
</gene>
<dbReference type="EMBL" id="JAVRHZ010000003">
    <property type="protein sequence ID" value="MDT0555810.1"/>
    <property type="molecule type" value="Genomic_DNA"/>
</dbReference>
<dbReference type="InterPro" id="IPR046578">
    <property type="entry name" value="DUF6638"/>
</dbReference>
<keyword evidence="2" id="KW-1185">Reference proteome</keyword>
<proteinExistence type="predicted"/>
<name>A0ABU2YDD4_9FLAO</name>
<comment type="caution">
    <text evidence="1">The sequence shown here is derived from an EMBL/GenBank/DDBJ whole genome shotgun (WGS) entry which is preliminary data.</text>
</comment>
<evidence type="ECO:0000313" key="1">
    <source>
        <dbReference type="EMBL" id="MDT0555810.1"/>
    </source>
</evidence>
<accession>A0ABU2YDD4</accession>
<dbReference type="Proteomes" id="UP001254488">
    <property type="component" value="Unassembled WGS sequence"/>
</dbReference>
<protein>
    <submittedName>
        <fullName evidence="1">DUF6638 family protein</fullName>
    </submittedName>
</protein>
<evidence type="ECO:0000313" key="2">
    <source>
        <dbReference type="Proteomes" id="UP001254488"/>
    </source>
</evidence>
<dbReference type="RefSeq" id="WP_311332762.1">
    <property type="nucleotide sequence ID" value="NZ_JAVRHZ010000003.1"/>
</dbReference>
<reference evidence="1 2" key="1">
    <citation type="submission" date="2023-09" db="EMBL/GenBank/DDBJ databases">
        <authorList>
            <person name="Rey-Velasco X."/>
        </authorList>
    </citation>
    <scope>NUCLEOTIDE SEQUENCE [LARGE SCALE GENOMIC DNA]</scope>
    <source>
        <strain evidence="1 2">W242</strain>
    </source>
</reference>
<dbReference type="Pfam" id="PF20343">
    <property type="entry name" value="DUF6638"/>
    <property type="match status" value="1"/>
</dbReference>